<reference evidence="2 3" key="1">
    <citation type="journal article" date="2018" name="BMC Genomics">
        <title>Genomic evidence for intraspecific hybridization in a clonal and extremely halotolerant yeast.</title>
        <authorList>
            <person name="Gostincar C."/>
            <person name="Stajich J.E."/>
            <person name="Zupancic J."/>
            <person name="Zalar P."/>
            <person name="Gunde-Cimerman N."/>
        </authorList>
    </citation>
    <scope>NUCLEOTIDE SEQUENCE [LARGE SCALE GENOMIC DNA]</scope>
    <source>
        <strain evidence="2 3">EXF-151</strain>
    </source>
</reference>
<evidence type="ECO:0000313" key="2">
    <source>
        <dbReference type="EMBL" id="RMY52168.1"/>
    </source>
</evidence>
<protein>
    <submittedName>
        <fullName evidence="2">Uncharacterized protein</fullName>
    </submittedName>
</protein>
<gene>
    <name evidence="2" type="ORF">D0865_05944</name>
</gene>
<comment type="caution">
    <text evidence="2">The sequence shown here is derived from an EMBL/GenBank/DDBJ whole genome shotgun (WGS) entry which is preliminary data.</text>
</comment>
<evidence type="ECO:0000256" key="1">
    <source>
        <dbReference type="SAM" id="MobiDB-lite"/>
    </source>
</evidence>
<feature type="compositionally biased region" description="Basic and acidic residues" evidence="1">
    <location>
        <begin position="10"/>
        <end position="29"/>
    </location>
</feature>
<dbReference type="EMBL" id="QWIN01000413">
    <property type="protein sequence ID" value="RMY52168.1"/>
    <property type="molecule type" value="Genomic_DNA"/>
</dbReference>
<dbReference type="OrthoDB" id="5313288at2759"/>
<organism evidence="2 3">
    <name type="scientific">Hortaea werneckii</name>
    <name type="common">Black yeast</name>
    <name type="synonym">Cladosporium werneckii</name>
    <dbReference type="NCBI Taxonomy" id="91943"/>
    <lineage>
        <taxon>Eukaryota</taxon>
        <taxon>Fungi</taxon>
        <taxon>Dikarya</taxon>
        <taxon>Ascomycota</taxon>
        <taxon>Pezizomycotina</taxon>
        <taxon>Dothideomycetes</taxon>
        <taxon>Dothideomycetidae</taxon>
        <taxon>Mycosphaerellales</taxon>
        <taxon>Teratosphaeriaceae</taxon>
        <taxon>Hortaea</taxon>
    </lineage>
</organism>
<feature type="region of interest" description="Disordered" evidence="1">
    <location>
        <begin position="1"/>
        <end position="32"/>
    </location>
</feature>
<dbReference type="VEuPathDB" id="FungiDB:BTJ68_02130"/>
<name>A0A3M7CJ75_HORWE</name>
<evidence type="ECO:0000313" key="3">
    <source>
        <dbReference type="Proteomes" id="UP000270230"/>
    </source>
</evidence>
<dbReference type="Proteomes" id="UP000270230">
    <property type="component" value="Unassembled WGS sequence"/>
</dbReference>
<sequence length="368" mass="42604">MRQSQKNKQKSADKDVVKTEPDRKRKDDLIASLPPVEESGKDLISSLPTETFHEILSYLILDHDPNRGLKLETLKRRGFKDQPHVFLSLSVLSKHFRNNVESFCLHHLTQFKEIYGFQPAAQMDAEHRRSARLAAKPKKDSRIFRVLLVKHLQTRCIHCNFYCWTRATMATGVACCLWDHAMKHCEEDEFPTTVVSSGESAGRPVSADRLQTISHAMNVFDLRDYMLLKSRSPGPRAKHLDLPSIPYGTVRVNLGCGKTIASYRFFHHDVLKIARMVHGSNLLDHLRGKRRQRHIRLGIRYWIACQERTRDKSKKEAYQKKIDEARGSIQKKNWQDLCKLHPTYDYHCPISNCEVCAYGDFGGRYPDY</sequence>
<dbReference type="AlphaFoldDB" id="A0A3M7CJ75"/>
<accession>A0A3M7CJ75</accession>
<proteinExistence type="predicted"/>